<accession>A0ABR2SYT6</accession>
<evidence type="ECO:0000313" key="3">
    <source>
        <dbReference type="Proteomes" id="UP001396334"/>
    </source>
</evidence>
<reference evidence="2 3" key="1">
    <citation type="journal article" date="2024" name="G3 (Bethesda)">
        <title>Genome assembly of Hibiscus sabdariffa L. provides insights into metabolisms of medicinal natural products.</title>
        <authorList>
            <person name="Kim T."/>
        </authorList>
    </citation>
    <scope>NUCLEOTIDE SEQUENCE [LARGE SCALE GENOMIC DNA]</scope>
    <source>
        <strain evidence="2">TK-2024</strain>
        <tissue evidence="2">Old leaves</tissue>
    </source>
</reference>
<organism evidence="2 3">
    <name type="scientific">Hibiscus sabdariffa</name>
    <name type="common">roselle</name>
    <dbReference type="NCBI Taxonomy" id="183260"/>
    <lineage>
        <taxon>Eukaryota</taxon>
        <taxon>Viridiplantae</taxon>
        <taxon>Streptophyta</taxon>
        <taxon>Embryophyta</taxon>
        <taxon>Tracheophyta</taxon>
        <taxon>Spermatophyta</taxon>
        <taxon>Magnoliopsida</taxon>
        <taxon>eudicotyledons</taxon>
        <taxon>Gunneridae</taxon>
        <taxon>Pentapetalae</taxon>
        <taxon>rosids</taxon>
        <taxon>malvids</taxon>
        <taxon>Malvales</taxon>
        <taxon>Malvaceae</taxon>
        <taxon>Malvoideae</taxon>
        <taxon>Hibiscus</taxon>
    </lineage>
</organism>
<keyword evidence="3" id="KW-1185">Reference proteome</keyword>
<comment type="caution">
    <text evidence="2">The sequence shown here is derived from an EMBL/GenBank/DDBJ whole genome shotgun (WGS) entry which is preliminary data.</text>
</comment>
<dbReference type="EMBL" id="JBBPBN010000010">
    <property type="protein sequence ID" value="KAK9030329.1"/>
    <property type="molecule type" value="Genomic_DNA"/>
</dbReference>
<feature type="compositionally biased region" description="Basic residues" evidence="1">
    <location>
        <begin position="227"/>
        <end position="239"/>
    </location>
</feature>
<name>A0ABR2SYT6_9ROSI</name>
<proteinExistence type="predicted"/>
<evidence type="ECO:0000313" key="2">
    <source>
        <dbReference type="EMBL" id="KAK9030329.1"/>
    </source>
</evidence>
<sequence length="279" mass="30590">MSIGNTSGGGGCKEEETASKITIGRLVGFQFDLRTFLSSGKKDNNYDSRCLMERAAVLEKEVNLEGADKQLEENEEVKESHCEVEKAGCVQFFEVGGRSSIDVGKGIAKKTWAEVLVDQCPTQSLAQNESSPDLGPHSINTLSKANAGLEVGGGYLEPGLLGHHLNKELTQLEVVQSPDPIEGTGREVVLSSLDNFGELETFSPKVRSSKKYGSLWEIQDRALSKVEKRRRSHGTSRCKNKAEENQDSILSGRSLSDSDIRLKWERARKDARSTLAFGK</sequence>
<gene>
    <name evidence="2" type="ORF">V6N11_031757</name>
</gene>
<protein>
    <submittedName>
        <fullName evidence="2">Uncharacterized protein</fullName>
    </submittedName>
</protein>
<feature type="region of interest" description="Disordered" evidence="1">
    <location>
        <begin position="227"/>
        <end position="250"/>
    </location>
</feature>
<dbReference type="Proteomes" id="UP001396334">
    <property type="component" value="Unassembled WGS sequence"/>
</dbReference>
<evidence type="ECO:0000256" key="1">
    <source>
        <dbReference type="SAM" id="MobiDB-lite"/>
    </source>
</evidence>